<feature type="domain" description="Uroporphyrinogen decarboxylase (URO-D)" evidence="1">
    <location>
        <begin position="162"/>
        <end position="355"/>
    </location>
</feature>
<accession>A0A1F5YLH8</accession>
<dbReference type="InterPro" id="IPR052024">
    <property type="entry name" value="Methanogen_methyltrans"/>
</dbReference>
<protein>
    <recommendedName>
        <fullName evidence="1">Uroporphyrinogen decarboxylase (URO-D) domain-containing protein</fullName>
    </recommendedName>
</protein>
<dbReference type="AlphaFoldDB" id="A0A1F5YLH8"/>
<gene>
    <name evidence="2" type="ORF">A3F83_12850</name>
</gene>
<dbReference type="PANTHER" id="PTHR47099">
    <property type="entry name" value="METHYLCOBAMIDE:COM METHYLTRANSFERASE MTBA"/>
    <property type="match status" value="1"/>
</dbReference>
<proteinExistence type="predicted"/>
<dbReference type="Pfam" id="PF01208">
    <property type="entry name" value="URO-D"/>
    <property type="match status" value="1"/>
</dbReference>
<dbReference type="STRING" id="1817867.A3F83_12850"/>
<evidence type="ECO:0000313" key="2">
    <source>
        <dbReference type="EMBL" id="OGG01040.1"/>
    </source>
</evidence>
<dbReference type="InterPro" id="IPR038071">
    <property type="entry name" value="UROD/MetE-like_sf"/>
</dbReference>
<sequence>MNSKERVNLALRREIPDHVPFDLCYGFVGAAWDNFVRRSGSTNHFEYFNTDVEYIEVLEPRAKFDYAGAYYRGRLRPGVSYELDRYGVLHEKVEGLHFTRIIPPLSEHTLEAVKNFPLPDYKDLDLYRETARKMTAIDSRGRASALAMGGETIFEVSWPLYGLEEFLIMLLSELEICEAIFERWTKVRLWQLETYAKFGRYDILWLGDDISNQLGMLIPPDLWRKTLKPRLKEIIECAKYYQPEGLVFYHTCGNPTEVVEDLIEAGVDILNPVQPEAVDPAEYKKRWGDRLSFWGTVGVQKTLPFGTVEEVRNEVKLRIETVGKGGGLLIGPSHVIEPEVPWENIVAFVEAVKEFGGY</sequence>
<evidence type="ECO:0000313" key="3">
    <source>
        <dbReference type="Proteomes" id="UP000179129"/>
    </source>
</evidence>
<dbReference type="SUPFAM" id="SSF51726">
    <property type="entry name" value="UROD/MetE-like"/>
    <property type="match status" value="1"/>
</dbReference>
<name>A0A1F5YLH8_9BACT</name>
<dbReference type="Gene3D" id="3.20.20.210">
    <property type="match status" value="1"/>
</dbReference>
<dbReference type="Proteomes" id="UP000179129">
    <property type="component" value="Unassembled WGS sequence"/>
</dbReference>
<dbReference type="InterPro" id="IPR000257">
    <property type="entry name" value="Uroporphyrinogen_deCOase"/>
</dbReference>
<dbReference type="PANTHER" id="PTHR47099:SF1">
    <property type="entry name" value="METHYLCOBAMIDE:COM METHYLTRANSFERASE MTBA"/>
    <property type="match status" value="1"/>
</dbReference>
<dbReference type="GO" id="GO:0006779">
    <property type="term" value="P:porphyrin-containing compound biosynthetic process"/>
    <property type="evidence" value="ECO:0007669"/>
    <property type="project" value="InterPro"/>
</dbReference>
<comment type="caution">
    <text evidence="2">The sequence shown here is derived from an EMBL/GenBank/DDBJ whole genome shotgun (WGS) entry which is preliminary data.</text>
</comment>
<reference evidence="2 3" key="1">
    <citation type="journal article" date="2016" name="Nat. Commun.">
        <title>Thousands of microbial genomes shed light on interconnected biogeochemical processes in an aquifer system.</title>
        <authorList>
            <person name="Anantharaman K."/>
            <person name="Brown C.T."/>
            <person name="Hug L.A."/>
            <person name="Sharon I."/>
            <person name="Castelle C.J."/>
            <person name="Probst A.J."/>
            <person name="Thomas B.C."/>
            <person name="Singh A."/>
            <person name="Wilkins M.J."/>
            <person name="Karaoz U."/>
            <person name="Brodie E.L."/>
            <person name="Williams K.H."/>
            <person name="Hubbard S.S."/>
            <person name="Banfield J.F."/>
        </authorList>
    </citation>
    <scope>NUCLEOTIDE SEQUENCE [LARGE SCALE GENOMIC DNA]</scope>
</reference>
<dbReference type="EMBL" id="MFIX01000229">
    <property type="protein sequence ID" value="OGG01040.1"/>
    <property type="molecule type" value="Genomic_DNA"/>
</dbReference>
<organism evidence="2 3">
    <name type="scientific">Candidatus Glassbacteria bacterium RIFCSPLOWO2_12_FULL_58_11</name>
    <dbReference type="NCBI Taxonomy" id="1817867"/>
    <lineage>
        <taxon>Bacteria</taxon>
        <taxon>Candidatus Glassiibacteriota</taxon>
    </lineage>
</organism>
<dbReference type="GO" id="GO:0004853">
    <property type="term" value="F:uroporphyrinogen decarboxylase activity"/>
    <property type="evidence" value="ECO:0007669"/>
    <property type="project" value="InterPro"/>
</dbReference>
<evidence type="ECO:0000259" key="1">
    <source>
        <dbReference type="Pfam" id="PF01208"/>
    </source>
</evidence>